<evidence type="ECO:0008006" key="4">
    <source>
        <dbReference type="Google" id="ProtNLM"/>
    </source>
</evidence>
<evidence type="ECO:0000313" key="3">
    <source>
        <dbReference type="Proteomes" id="UP000278241"/>
    </source>
</evidence>
<dbReference type="EMBL" id="RXRX01000017">
    <property type="protein sequence ID" value="RTN19147.1"/>
    <property type="molecule type" value="Genomic_DNA"/>
</dbReference>
<name>A0ABY0AMQ0_9ENTR</name>
<keyword evidence="1" id="KW-1133">Transmembrane helix</keyword>
<accession>A0ABY0AMQ0</accession>
<proteinExistence type="predicted"/>
<protein>
    <recommendedName>
        <fullName evidence="4">Secreted protein</fullName>
    </recommendedName>
</protein>
<sequence length="120" mass="14471">MHKRFLIIINFIIVISYCNYLFAENVNHIVIYDMPQDLQDFFETADSCEGWIRDSDVRQEKLTYQFVEDSIKRNCSNIENKLLSMKTKYKNNKDYSARLTVYDDTIIIYDEYKKTRVKNN</sequence>
<evidence type="ECO:0000256" key="1">
    <source>
        <dbReference type="SAM" id="Phobius"/>
    </source>
</evidence>
<gene>
    <name evidence="2" type="ORF">EKN94_20475</name>
</gene>
<feature type="transmembrane region" description="Helical" evidence="1">
    <location>
        <begin position="5"/>
        <end position="23"/>
    </location>
</feature>
<comment type="caution">
    <text evidence="2">The sequence shown here is derived from an EMBL/GenBank/DDBJ whole genome shotgun (WGS) entry which is preliminary data.</text>
</comment>
<dbReference type="Proteomes" id="UP000278241">
    <property type="component" value="Unassembled WGS sequence"/>
</dbReference>
<keyword evidence="3" id="KW-1185">Reference proteome</keyword>
<organism evidence="2 3">
    <name type="scientific">Enterobacter quasimori</name>
    <dbReference type="NCBI Taxonomy" id="2838947"/>
    <lineage>
        <taxon>Bacteria</taxon>
        <taxon>Pseudomonadati</taxon>
        <taxon>Pseudomonadota</taxon>
        <taxon>Gammaproteobacteria</taxon>
        <taxon>Enterobacterales</taxon>
        <taxon>Enterobacteriaceae</taxon>
        <taxon>Enterobacter</taxon>
    </lineage>
</organism>
<reference evidence="2 3" key="1">
    <citation type="submission" date="2018-12" db="EMBL/GenBank/DDBJ databases">
        <title>The Batch Genome Submission of Enterobacter spp. strains.</title>
        <authorList>
            <person name="Wei L."/>
            <person name="Wu W."/>
            <person name="Lin J."/>
            <person name="Zhang X."/>
            <person name="Feng Y."/>
            <person name="Zong Z."/>
        </authorList>
    </citation>
    <scope>NUCLEOTIDE SEQUENCE [LARGE SCALE GENOMIC DNA]</scope>
    <source>
        <strain evidence="2 3">WCHEM090044</strain>
    </source>
</reference>
<evidence type="ECO:0000313" key="2">
    <source>
        <dbReference type="EMBL" id="RTN19147.1"/>
    </source>
</evidence>
<keyword evidence="1" id="KW-0812">Transmembrane</keyword>
<keyword evidence="1" id="KW-0472">Membrane</keyword>
<dbReference type="RefSeq" id="WP_126546279.1">
    <property type="nucleotide sequence ID" value="NZ_RXRX01000017.1"/>
</dbReference>